<keyword evidence="3" id="KW-1185">Reference proteome</keyword>
<reference evidence="2 3" key="1">
    <citation type="submission" date="2020-03" db="EMBL/GenBank/DDBJ databases">
        <title>Whole genome shotgun sequence of Phytohabitans houttuyneae NBRC 108639.</title>
        <authorList>
            <person name="Komaki H."/>
            <person name="Tamura T."/>
        </authorList>
    </citation>
    <scope>NUCLEOTIDE SEQUENCE [LARGE SCALE GENOMIC DNA]</scope>
    <source>
        <strain evidence="2 3">NBRC 108639</strain>
    </source>
</reference>
<accession>A0A6V8KJI6</accession>
<dbReference type="Proteomes" id="UP000482800">
    <property type="component" value="Unassembled WGS sequence"/>
</dbReference>
<feature type="region of interest" description="Disordered" evidence="1">
    <location>
        <begin position="26"/>
        <end position="66"/>
    </location>
</feature>
<evidence type="ECO:0000313" key="3">
    <source>
        <dbReference type="Proteomes" id="UP000482800"/>
    </source>
</evidence>
<sequence length="273" mass="29046">MALGGGRLLASLPAPTVGHLVDANTASKARGHPHVTTHSTSDPRSPQHRPPAASLRRPATAPAPDSTAVPITVWRLDSRATANPVDGFATRLARRLIQIYTEPHDTVADFDDDPHLEAASHAAGRTYLSLTGPASLQTLGRQPGAASLIVCRWPRLVAWPTRPTTLFAACHLVRAPDGCVVAALRRRDTDRVDYVDHTRILQQATQASGFRHVLQIVAVGGADTGDQFTYYATAEEATEVVGAQPGDAGICYIDMLAHSAASPGHPLPEPVWP</sequence>
<evidence type="ECO:0000256" key="1">
    <source>
        <dbReference type="SAM" id="MobiDB-lite"/>
    </source>
</evidence>
<evidence type="ECO:0000313" key="2">
    <source>
        <dbReference type="EMBL" id="GFJ82136.1"/>
    </source>
</evidence>
<proteinExistence type="predicted"/>
<gene>
    <name evidence="2" type="ORF">Phou_063160</name>
</gene>
<name>A0A6V8KJI6_9ACTN</name>
<comment type="caution">
    <text evidence="2">The sequence shown here is derived from an EMBL/GenBank/DDBJ whole genome shotgun (WGS) entry which is preliminary data.</text>
</comment>
<protein>
    <submittedName>
        <fullName evidence="2">Uncharacterized protein</fullName>
    </submittedName>
</protein>
<dbReference type="AlphaFoldDB" id="A0A6V8KJI6"/>
<dbReference type="EMBL" id="BLPF01000002">
    <property type="protein sequence ID" value="GFJ82136.1"/>
    <property type="molecule type" value="Genomic_DNA"/>
</dbReference>
<organism evidence="2 3">
    <name type="scientific">Phytohabitans houttuyneae</name>
    <dbReference type="NCBI Taxonomy" id="1076126"/>
    <lineage>
        <taxon>Bacteria</taxon>
        <taxon>Bacillati</taxon>
        <taxon>Actinomycetota</taxon>
        <taxon>Actinomycetes</taxon>
        <taxon>Micromonosporales</taxon>
        <taxon>Micromonosporaceae</taxon>
    </lineage>
</organism>
<reference evidence="2 3" key="2">
    <citation type="submission" date="2020-03" db="EMBL/GenBank/DDBJ databases">
        <authorList>
            <person name="Ichikawa N."/>
            <person name="Kimura A."/>
            <person name="Kitahashi Y."/>
            <person name="Uohara A."/>
        </authorList>
    </citation>
    <scope>NUCLEOTIDE SEQUENCE [LARGE SCALE GENOMIC DNA]</scope>
    <source>
        <strain evidence="2 3">NBRC 108639</strain>
    </source>
</reference>